<dbReference type="KEGG" id="mrc:R6Y96_07425"/>
<gene>
    <name evidence="1" type="ORF">R6Y96_07425</name>
</gene>
<sequence length="60" mass="6886">MSKRAVDAVFQALFLLTDIRFLLRETAPDHELDEGQRERAATTLEKVKRQVAILEEEMVG</sequence>
<name>A0AAX4FT87_9EURY</name>
<dbReference type="AlphaFoldDB" id="A0AAX4FT87"/>
<accession>A0AAX4FT87</accession>
<dbReference type="Proteomes" id="UP001305652">
    <property type="component" value="Chromosome"/>
</dbReference>
<organism evidence="1 2">
    <name type="scientific">Methanoculleus receptaculi</name>
    <dbReference type="NCBI Taxonomy" id="394967"/>
    <lineage>
        <taxon>Archaea</taxon>
        <taxon>Methanobacteriati</taxon>
        <taxon>Methanobacteriota</taxon>
        <taxon>Stenosarchaea group</taxon>
        <taxon>Methanomicrobia</taxon>
        <taxon>Methanomicrobiales</taxon>
        <taxon>Methanomicrobiaceae</taxon>
        <taxon>Methanoculleus</taxon>
    </lineage>
</organism>
<reference evidence="1 2" key="1">
    <citation type="submission" date="2023-10" db="EMBL/GenBank/DDBJ databases">
        <title>The complete genome sequence of Methanoculleus receptaculi DSM 18860.</title>
        <authorList>
            <person name="Lai S.-J."/>
            <person name="You Y.-T."/>
            <person name="Chen S.-C."/>
        </authorList>
    </citation>
    <scope>NUCLEOTIDE SEQUENCE [LARGE SCALE GENOMIC DNA]</scope>
    <source>
        <strain evidence="1 2">DSM 18860</strain>
    </source>
</reference>
<evidence type="ECO:0000313" key="1">
    <source>
        <dbReference type="EMBL" id="WOX57128.1"/>
    </source>
</evidence>
<protein>
    <submittedName>
        <fullName evidence="1">Uncharacterized protein</fullName>
    </submittedName>
</protein>
<dbReference type="EMBL" id="CP137642">
    <property type="protein sequence ID" value="WOX57128.1"/>
    <property type="molecule type" value="Genomic_DNA"/>
</dbReference>
<evidence type="ECO:0000313" key="2">
    <source>
        <dbReference type="Proteomes" id="UP001305652"/>
    </source>
</evidence>
<proteinExistence type="predicted"/>
<keyword evidence="2" id="KW-1185">Reference proteome</keyword>
<dbReference type="GeneID" id="85732976"/>
<dbReference type="RefSeq" id="WP_318620633.1">
    <property type="nucleotide sequence ID" value="NZ_CP137642.1"/>
</dbReference>